<feature type="signal peptide" evidence="2">
    <location>
        <begin position="1"/>
        <end position="25"/>
    </location>
</feature>
<dbReference type="Ensembl" id="ENSMPUT00000011359.1">
    <property type="protein sequence ID" value="ENSMPUP00000011171.1"/>
    <property type="gene ID" value="ENSMPUG00000011263.1"/>
</dbReference>
<evidence type="ECO:0000256" key="2">
    <source>
        <dbReference type="SAM" id="SignalP"/>
    </source>
</evidence>
<feature type="region of interest" description="Disordered" evidence="1">
    <location>
        <begin position="229"/>
        <end position="252"/>
    </location>
</feature>
<dbReference type="InParanoid" id="M3YIL4"/>
<name>M3YIL4_MUSPF</name>
<accession>M3YIL4</accession>
<feature type="chain" id="PRO_5004045333" evidence="2">
    <location>
        <begin position="26"/>
        <end position="412"/>
    </location>
</feature>
<feature type="region of interest" description="Disordered" evidence="1">
    <location>
        <begin position="298"/>
        <end position="335"/>
    </location>
</feature>
<dbReference type="EMBL" id="AEYP01074168">
    <property type="status" value="NOT_ANNOTATED_CDS"/>
    <property type="molecule type" value="Genomic_DNA"/>
</dbReference>
<protein>
    <submittedName>
        <fullName evidence="3">Uncharacterized protein</fullName>
    </submittedName>
</protein>
<organism evidence="3">
    <name type="scientific">Mustela putorius furo</name>
    <name type="common">European domestic ferret</name>
    <name type="synonym">Mustela furo</name>
    <dbReference type="NCBI Taxonomy" id="9669"/>
    <lineage>
        <taxon>Eukaryota</taxon>
        <taxon>Metazoa</taxon>
        <taxon>Chordata</taxon>
        <taxon>Craniata</taxon>
        <taxon>Vertebrata</taxon>
        <taxon>Euteleostomi</taxon>
        <taxon>Mammalia</taxon>
        <taxon>Eutheria</taxon>
        <taxon>Laurasiatheria</taxon>
        <taxon>Carnivora</taxon>
        <taxon>Caniformia</taxon>
        <taxon>Musteloidea</taxon>
        <taxon>Mustelidae</taxon>
        <taxon>Mustelinae</taxon>
        <taxon>Mustela</taxon>
    </lineage>
</organism>
<reference evidence="3" key="1">
    <citation type="submission" date="2024-06" db="UniProtKB">
        <authorList>
            <consortium name="Ensembl"/>
        </authorList>
    </citation>
    <scope>IDENTIFICATION</scope>
</reference>
<keyword evidence="2" id="KW-0732">Signal</keyword>
<evidence type="ECO:0000256" key="1">
    <source>
        <dbReference type="SAM" id="MobiDB-lite"/>
    </source>
</evidence>
<evidence type="ECO:0000313" key="3">
    <source>
        <dbReference type="Ensembl" id="ENSMPUP00000011171.1"/>
    </source>
</evidence>
<sequence length="412" mass="42771">MTAIALRPAGLTLLFTWSLGTGVLAALPICRQPEALSAATGHAAVHLLHAFVFAAPVVWAAAGCRAQGPGPRPAHATIGLLHAEQGRFSASLARHSRHGAEGQPLKLDGHQVEGCGVDHRACLARLVRQRGAGALEAELAQVAVDGQCARALKPAMLAACLKGGAALGWAGPFCGRLGPVGEGRVLVSRGPREATQRALGLALAAPREERVAAAGAADGPGLGRPGGLAQRGHCGRPGQQQAQQHRDAPRLARGRLSAVLDRGRDRGLWQAGRGRAWAGLRPCKEWVGAAASSLLPLPRGRWSRKQSGGGQRRGVPEGRAGGGTASPLGVGERRLVDPQKVPAVGAPGGGLRSLPRDSPQILSGHTNLIVLVNCLRAQRLVIHVETCSDSWPSHHTRVCVCERSAPHVRALS</sequence>
<proteinExistence type="predicted"/>
<dbReference type="AlphaFoldDB" id="M3YIL4"/>
<dbReference type="HOGENOM" id="CLU_667221_0_0_1"/>